<dbReference type="EMBL" id="BNAV01000001">
    <property type="protein sequence ID" value="GHF35457.1"/>
    <property type="molecule type" value="Genomic_DNA"/>
</dbReference>
<accession>A0A8H9MBG9</accession>
<dbReference type="RefSeq" id="WP_145933465.1">
    <property type="nucleotide sequence ID" value="NZ_BNAV01000001.1"/>
</dbReference>
<evidence type="ECO:0000256" key="1">
    <source>
        <dbReference type="SAM" id="SignalP"/>
    </source>
</evidence>
<gene>
    <name evidence="2" type="ORF">GCM10017566_05330</name>
</gene>
<dbReference type="Proteomes" id="UP000658656">
    <property type="component" value="Unassembled WGS sequence"/>
</dbReference>
<feature type="chain" id="PRO_5038886210" description="Alpha-L-rhamnosidase" evidence="1">
    <location>
        <begin position="34"/>
        <end position="943"/>
    </location>
</feature>
<dbReference type="OrthoDB" id="9761519at2"/>
<evidence type="ECO:0000313" key="2">
    <source>
        <dbReference type="EMBL" id="GHF35457.1"/>
    </source>
</evidence>
<evidence type="ECO:0008006" key="4">
    <source>
        <dbReference type="Google" id="ProtNLM"/>
    </source>
</evidence>
<keyword evidence="3" id="KW-1185">Reference proteome</keyword>
<dbReference type="PANTHER" id="PTHR36848:SF2">
    <property type="entry name" value="SECRETED PROTEIN"/>
    <property type="match status" value="1"/>
</dbReference>
<dbReference type="InterPro" id="IPR053161">
    <property type="entry name" value="Ulvan_degrading_GH"/>
</dbReference>
<keyword evidence="1" id="KW-0732">Signal</keyword>
<feature type="signal peptide" evidence="1">
    <location>
        <begin position="1"/>
        <end position="33"/>
    </location>
</feature>
<name>A0A8H9MBG9_9PSEU</name>
<proteinExistence type="predicted"/>
<reference evidence="2" key="1">
    <citation type="journal article" date="2014" name="Int. J. Syst. Evol. Microbiol.">
        <title>Complete genome sequence of Corynebacterium casei LMG S-19264T (=DSM 44701T), isolated from a smear-ripened cheese.</title>
        <authorList>
            <consortium name="US DOE Joint Genome Institute (JGI-PGF)"/>
            <person name="Walter F."/>
            <person name="Albersmeier A."/>
            <person name="Kalinowski J."/>
            <person name="Ruckert C."/>
        </authorList>
    </citation>
    <scope>NUCLEOTIDE SEQUENCE</scope>
    <source>
        <strain evidence="2">CGMCC 4.7679</strain>
    </source>
</reference>
<evidence type="ECO:0000313" key="3">
    <source>
        <dbReference type="Proteomes" id="UP000658656"/>
    </source>
</evidence>
<protein>
    <recommendedName>
        <fullName evidence="4">Alpha-L-rhamnosidase</fullName>
    </recommendedName>
</protein>
<dbReference type="SUPFAM" id="SSF49785">
    <property type="entry name" value="Galactose-binding domain-like"/>
    <property type="match status" value="1"/>
</dbReference>
<sequence length="943" mass="100055">MSSTPSRRRFLQAAGAVVAAGTFGGTAFSSAVAAAGNGNGVPAWFRNPALVARPKFRWWWPGALVDNTEIAAEVEAMADAGFGGFEIADVWDSVSGTGDETIDPVRYGWGTPRWNSAVVTALRTAKKRGLTADLTIGPHWPSAIPGLTPDGKGSAKELIHGVAAVAAGATFDSALPAPAKAPSGVTTGNPSPVVTPVLHAVLAARLQEGSTVADEVIKLDERSVTNLTSTVDNGRLRWTAPQGGSWALVALWTRGTGQIVNMYDAKKTGDASPVTSPQSYVVDHFGPDGARAVIDYWDRDLLTAEIRGLLRQVGGAVFEDSLELKTTAHWTPSLPAEFARRRGYDLTPYLPLLIGTSFSYGDTVTSRVRFDYQQTLSDLFLDNRVLKLKAWCNSLGLQFRNQPYGASVDSILAAARTDIPEGESLGFSDLDSFRALAGGGALGGRPLLSDEAGAFFNGAYNTTWKKLATTLGANYAAGVNQAVIHGFAYSDAPGAQWPGFAAFSPLFGGSISFAEAWGPRQPSWTHATDVSAYLGRLQAVLRTGTPRVDIAIYHQEFNASADAPFFTDTGLRRAGYAYQFLSHGALALPQARVSNKVLVPGGPAYRALVLNNQTTMPVTTAKTLLDFARRGLTVVVIGDIPAATPGYYRAASEDEELADVIRQLLAQRTVLKVSTEADVAAALSRAGIVPDFHPSSGTDLLSVHRADGATHYYYLHNAGAAATNQTVSLAGSGVVYRYDPWTGDAAALPSTRANGRTQVSVQLVPDEATVLVVRPAGQAGPVQTDSGPSLTLTSWSLQVEDWRPGATATQTTKTVHDLQLTQLTAWSSLDELADVSGIGTYTTTFPLPSTFTRAAGVRLSLGAVFDTARVTLNGELLPPVNVFNPVLDLGNRLRNGKNTLVIQVGTTLNNRLRVSRPDLFGGNARQDYGLLGPVTLVPYNRTT</sequence>
<dbReference type="InterPro" id="IPR006311">
    <property type="entry name" value="TAT_signal"/>
</dbReference>
<dbReference type="PROSITE" id="PS51318">
    <property type="entry name" value="TAT"/>
    <property type="match status" value="1"/>
</dbReference>
<dbReference type="AlphaFoldDB" id="A0A8H9MBG9"/>
<dbReference type="PANTHER" id="PTHR36848">
    <property type="entry name" value="DNA-BINDING PROTEIN (PUTATIVE SECRETED PROTEIN)-RELATED"/>
    <property type="match status" value="1"/>
</dbReference>
<comment type="caution">
    <text evidence="2">The sequence shown here is derived from an EMBL/GenBank/DDBJ whole genome shotgun (WGS) entry which is preliminary data.</text>
</comment>
<reference evidence="2" key="2">
    <citation type="submission" date="2020-09" db="EMBL/GenBank/DDBJ databases">
        <authorList>
            <person name="Sun Q."/>
            <person name="Zhou Y."/>
        </authorList>
    </citation>
    <scope>NUCLEOTIDE SEQUENCE</scope>
    <source>
        <strain evidence="2">CGMCC 4.7679</strain>
    </source>
</reference>
<dbReference type="InterPro" id="IPR008979">
    <property type="entry name" value="Galactose-bd-like_sf"/>
</dbReference>
<dbReference type="Gene3D" id="2.60.120.260">
    <property type="entry name" value="Galactose-binding domain-like"/>
    <property type="match status" value="1"/>
</dbReference>
<dbReference type="Pfam" id="PF17132">
    <property type="entry name" value="Glyco_hydro_106"/>
    <property type="match status" value="2"/>
</dbReference>
<organism evidence="2 3">
    <name type="scientific">Amycolatopsis bartoniae</name>
    <dbReference type="NCBI Taxonomy" id="941986"/>
    <lineage>
        <taxon>Bacteria</taxon>
        <taxon>Bacillati</taxon>
        <taxon>Actinomycetota</taxon>
        <taxon>Actinomycetes</taxon>
        <taxon>Pseudonocardiales</taxon>
        <taxon>Pseudonocardiaceae</taxon>
        <taxon>Amycolatopsis</taxon>
    </lineage>
</organism>